<organism evidence="1 2">
    <name type="scientific">Prunus dulcis</name>
    <name type="common">Almond</name>
    <name type="synonym">Amygdalus dulcis</name>
    <dbReference type="NCBI Taxonomy" id="3755"/>
    <lineage>
        <taxon>Eukaryota</taxon>
        <taxon>Viridiplantae</taxon>
        <taxon>Streptophyta</taxon>
        <taxon>Embryophyta</taxon>
        <taxon>Tracheophyta</taxon>
        <taxon>Spermatophyta</taxon>
        <taxon>Magnoliopsida</taxon>
        <taxon>eudicotyledons</taxon>
        <taxon>Gunneridae</taxon>
        <taxon>Pentapetalae</taxon>
        <taxon>rosids</taxon>
        <taxon>fabids</taxon>
        <taxon>Rosales</taxon>
        <taxon>Rosaceae</taxon>
        <taxon>Amygdaloideae</taxon>
        <taxon>Amygdaleae</taxon>
        <taxon>Prunus</taxon>
    </lineage>
</organism>
<dbReference type="AlphaFoldDB" id="A0AAD4UQJ5"/>
<sequence>MPIIPFGDVSQAIPGDSSGLGPKLAMPHFEMNEKVQHRGESLEKYSFRTRASPKGETPFYARSLLSCASWPARRSGSIVISSAFGTWGQRKLLRSFEFSEPPSNYRTGGGLTGISLRAAVQARMVLALAEGLGLVCTGVGS</sequence>
<geneLocation type="mitochondrion" evidence="1"/>
<proteinExistence type="predicted"/>
<dbReference type="EMBL" id="JAJFAZ020000010">
    <property type="protein sequence ID" value="KAI5311550.1"/>
    <property type="molecule type" value="Genomic_DNA"/>
</dbReference>
<name>A0AAD4UQJ5_PRUDU</name>
<keyword evidence="1" id="KW-0496">Mitochondrion</keyword>
<keyword evidence="2" id="KW-1185">Reference proteome</keyword>
<accession>A0AAD4UQJ5</accession>
<evidence type="ECO:0000313" key="1">
    <source>
        <dbReference type="EMBL" id="KAI5311550.1"/>
    </source>
</evidence>
<dbReference type="Proteomes" id="UP001054821">
    <property type="component" value="Mitochondrion MT"/>
</dbReference>
<gene>
    <name evidence="1" type="ORF">L3X38_000276</name>
</gene>
<evidence type="ECO:0000313" key="2">
    <source>
        <dbReference type="Proteomes" id="UP001054821"/>
    </source>
</evidence>
<protein>
    <submittedName>
        <fullName evidence="1">Uncharacterized protein</fullName>
    </submittedName>
</protein>
<reference evidence="1 2" key="1">
    <citation type="journal article" date="2022" name="G3 (Bethesda)">
        <title>Whole-genome sequence and methylome profiling of the almond [Prunus dulcis (Mill.) D.A. Webb] cultivar 'Nonpareil'.</title>
        <authorList>
            <person name="D'Amico-Willman K.M."/>
            <person name="Ouma W.Z."/>
            <person name="Meulia T."/>
            <person name="Sideli G.M."/>
            <person name="Gradziel T.M."/>
            <person name="Fresnedo-Ramirez J."/>
        </authorList>
    </citation>
    <scope>NUCLEOTIDE SEQUENCE [LARGE SCALE GENOMIC DNA]</scope>
    <source>
        <strain evidence="1">Clone GOH B32 T37-40</strain>
    </source>
</reference>
<comment type="caution">
    <text evidence="1">The sequence shown here is derived from an EMBL/GenBank/DDBJ whole genome shotgun (WGS) entry which is preliminary data.</text>
</comment>